<dbReference type="Proteomes" id="UP000001699">
    <property type="component" value="Unassembled WGS sequence"/>
</dbReference>
<keyword evidence="2" id="KW-1185">Reference proteome</keyword>
<protein>
    <submittedName>
        <fullName evidence="1">Uncharacterized protein</fullName>
    </submittedName>
</protein>
<sequence length="411" mass="46430">METRVVMDEGRYAAEPIDLINGIRQLYSLALEAEERCPRQTEETEEMRHAAMKLIQQKAQHIVDLTNRLNDLQYHPDILDDDEATQAIVSLNHKLDVWVKGTFRNPELLENLPRLKLVHVPYSPLPLETTDSSQRPQQNPDTVDNLISMELDIFEKCMFPSGSPGHVAGNWRLATSMAIESFNRGYLEDTAMHCMKAIEQLSSCASASPEVREQKLYGLFQSCLHFKRRLGRQPTQYRFSHASSGDEFISGTMQSLTGEEGQGAVVEFCLWPVLWKGDVLLYPETVWSKIDDTSVEDSIPGRETALISQYEADFRSQIQGSPRIHLQTHNIFAVFLSSPCLLRSMRSMALWVLEQLTHLPVLLPLHSASVFCVASASHSPVYYSQDMKPSGLPNYFSTQSLPPLPLSDLHA</sequence>
<accession>B0XSU2</accession>
<gene>
    <name evidence="1" type="ORF">AFUB_017610</name>
</gene>
<proteinExistence type="predicted"/>
<organism evidence="1 2">
    <name type="scientific">Aspergillus fumigatus (strain CBS 144.89 / FGSC A1163 / CEA10)</name>
    <name type="common">Neosartorya fumigata</name>
    <dbReference type="NCBI Taxonomy" id="451804"/>
    <lineage>
        <taxon>Eukaryota</taxon>
        <taxon>Fungi</taxon>
        <taxon>Dikarya</taxon>
        <taxon>Ascomycota</taxon>
        <taxon>Pezizomycotina</taxon>
        <taxon>Eurotiomycetes</taxon>
        <taxon>Eurotiomycetidae</taxon>
        <taxon>Eurotiales</taxon>
        <taxon>Aspergillaceae</taxon>
        <taxon>Aspergillus</taxon>
        <taxon>Aspergillus subgen. Fumigati</taxon>
    </lineage>
</organism>
<evidence type="ECO:0000313" key="2">
    <source>
        <dbReference type="Proteomes" id="UP000001699"/>
    </source>
</evidence>
<dbReference type="EMBL" id="DS499595">
    <property type="protein sequence ID" value="EDP53719.1"/>
    <property type="molecule type" value="Genomic_DNA"/>
</dbReference>
<evidence type="ECO:0000313" key="1">
    <source>
        <dbReference type="EMBL" id="EDP53719.1"/>
    </source>
</evidence>
<dbReference type="AlphaFoldDB" id="B0XSU2"/>
<dbReference type="VEuPathDB" id="FungiDB:AFUB_017610"/>
<dbReference type="OrthoDB" id="4227183at2759"/>
<dbReference type="HOGENOM" id="CLU_055646_0_0_1"/>
<reference evidence="1 2" key="1">
    <citation type="journal article" date="2008" name="PLoS Genet.">
        <title>Genomic islands in the pathogenic filamentous fungus Aspergillus fumigatus.</title>
        <authorList>
            <person name="Fedorova N.D."/>
            <person name="Khaldi N."/>
            <person name="Joardar V.S."/>
            <person name="Maiti R."/>
            <person name="Amedeo P."/>
            <person name="Anderson M.J."/>
            <person name="Crabtree J."/>
            <person name="Silva J.C."/>
            <person name="Badger J.H."/>
            <person name="Albarraq A."/>
            <person name="Angiuoli S."/>
            <person name="Bussey H."/>
            <person name="Bowyer P."/>
            <person name="Cotty P.J."/>
            <person name="Dyer P.S."/>
            <person name="Egan A."/>
            <person name="Galens K."/>
            <person name="Fraser-Liggett C.M."/>
            <person name="Haas B.J."/>
            <person name="Inman J.M."/>
            <person name="Kent R."/>
            <person name="Lemieux S."/>
            <person name="Malavazi I."/>
            <person name="Orvis J."/>
            <person name="Roemer T."/>
            <person name="Ronning C.M."/>
            <person name="Sundaram J.P."/>
            <person name="Sutton G."/>
            <person name="Turner G."/>
            <person name="Venter J.C."/>
            <person name="White O.R."/>
            <person name="Whitty B.R."/>
            <person name="Youngman P."/>
            <person name="Wolfe K.H."/>
            <person name="Goldman G.H."/>
            <person name="Wortman J.R."/>
            <person name="Jiang B."/>
            <person name="Denning D.W."/>
            <person name="Nierman W.C."/>
        </authorList>
    </citation>
    <scope>NUCLEOTIDE SEQUENCE [LARGE SCALE GENOMIC DNA]</scope>
    <source>
        <strain evidence="2">CBS 144.89 / FGSC A1163 / CEA10</strain>
    </source>
</reference>
<name>B0XSU2_ASPFC</name>